<accession>A0ABS5S4Q9</accession>
<keyword evidence="2" id="KW-1185">Reference proteome</keyword>
<name>A0ABS5S4Q9_9FLAO</name>
<evidence type="ECO:0000313" key="2">
    <source>
        <dbReference type="Proteomes" id="UP001297092"/>
    </source>
</evidence>
<gene>
    <name evidence="1" type="ORF">KIV10_08395</name>
</gene>
<protein>
    <recommendedName>
        <fullName evidence="3">Lipoprotein</fullName>
    </recommendedName>
</protein>
<proteinExistence type="predicted"/>
<organism evidence="1 2">
    <name type="scientific">Aequorivita echinoideorum</name>
    <dbReference type="NCBI Taxonomy" id="1549647"/>
    <lineage>
        <taxon>Bacteria</taxon>
        <taxon>Pseudomonadati</taxon>
        <taxon>Bacteroidota</taxon>
        <taxon>Flavobacteriia</taxon>
        <taxon>Flavobacteriales</taxon>
        <taxon>Flavobacteriaceae</taxon>
        <taxon>Aequorivita</taxon>
    </lineage>
</organism>
<evidence type="ECO:0008006" key="3">
    <source>
        <dbReference type="Google" id="ProtNLM"/>
    </source>
</evidence>
<comment type="caution">
    <text evidence="1">The sequence shown here is derived from an EMBL/GenBank/DDBJ whole genome shotgun (WGS) entry which is preliminary data.</text>
</comment>
<sequence>MKNVLFATTIFSLLFFSCKNVTKDADSFKENTETEPIEKIATDSGKQCYRYTTAKDTVVLKFEKTGNEVTGELRYQYFEKDRNNGIIKGKMVGDTLFADYTFNSEGRSSVREVAFLLQENSFVEGYAEVEEIGGKFKFKENASFTWNNTMPLKKMDCANL</sequence>
<dbReference type="PROSITE" id="PS51257">
    <property type="entry name" value="PROKAR_LIPOPROTEIN"/>
    <property type="match status" value="1"/>
</dbReference>
<reference evidence="1 2" key="1">
    <citation type="submission" date="2021-05" db="EMBL/GenBank/DDBJ databases">
        <title>Aequorivita echinoideorum JCM 30378 genome.</title>
        <authorList>
            <person name="Zhang H."/>
            <person name="Li C."/>
        </authorList>
    </citation>
    <scope>NUCLEOTIDE SEQUENCE [LARGE SCALE GENOMIC DNA]</scope>
    <source>
        <strain evidence="1 2">JCM30378</strain>
    </source>
</reference>
<dbReference type="RefSeq" id="WP_214113068.1">
    <property type="nucleotide sequence ID" value="NZ_JAHCTB010000003.1"/>
</dbReference>
<dbReference type="Proteomes" id="UP001297092">
    <property type="component" value="Unassembled WGS sequence"/>
</dbReference>
<evidence type="ECO:0000313" key="1">
    <source>
        <dbReference type="EMBL" id="MBT0608198.1"/>
    </source>
</evidence>
<dbReference type="EMBL" id="JAHCTB010000003">
    <property type="protein sequence ID" value="MBT0608198.1"/>
    <property type="molecule type" value="Genomic_DNA"/>
</dbReference>